<evidence type="ECO:0000313" key="2">
    <source>
        <dbReference type="EMBL" id="MCI80619.1"/>
    </source>
</evidence>
<sequence length="56" mass="6352">ANTQRTNGRMKFSSGESWRAMTRVSEPSLPLAEALLSEHIKNRQARHKLAQRTSCL</sequence>
<dbReference type="Proteomes" id="UP000265520">
    <property type="component" value="Unassembled WGS sequence"/>
</dbReference>
<protein>
    <submittedName>
        <fullName evidence="2">Uncharacterized protein</fullName>
    </submittedName>
</protein>
<dbReference type="EMBL" id="LXQA010999720">
    <property type="protein sequence ID" value="MCI80619.1"/>
    <property type="molecule type" value="Genomic_DNA"/>
</dbReference>
<dbReference type="AlphaFoldDB" id="A0A392V049"/>
<feature type="region of interest" description="Disordered" evidence="1">
    <location>
        <begin position="1"/>
        <end position="21"/>
    </location>
</feature>
<accession>A0A392V049</accession>
<reference evidence="2 3" key="1">
    <citation type="journal article" date="2018" name="Front. Plant Sci.">
        <title>Red Clover (Trifolium pratense) and Zigzag Clover (T. medium) - A Picture of Genomic Similarities and Differences.</title>
        <authorList>
            <person name="Dluhosova J."/>
            <person name="Istvanek J."/>
            <person name="Nedelnik J."/>
            <person name="Repkova J."/>
        </authorList>
    </citation>
    <scope>NUCLEOTIDE SEQUENCE [LARGE SCALE GENOMIC DNA]</scope>
    <source>
        <strain evidence="3">cv. 10/8</strain>
        <tissue evidence="2">Leaf</tissue>
    </source>
</reference>
<evidence type="ECO:0000256" key="1">
    <source>
        <dbReference type="SAM" id="MobiDB-lite"/>
    </source>
</evidence>
<gene>
    <name evidence="2" type="ORF">A2U01_0101890</name>
</gene>
<evidence type="ECO:0000313" key="3">
    <source>
        <dbReference type="Proteomes" id="UP000265520"/>
    </source>
</evidence>
<proteinExistence type="predicted"/>
<organism evidence="2 3">
    <name type="scientific">Trifolium medium</name>
    <dbReference type="NCBI Taxonomy" id="97028"/>
    <lineage>
        <taxon>Eukaryota</taxon>
        <taxon>Viridiplantae</taxon>
        <taxon>Streptophyta</taxon>
        <taxon>Embryophyta</taxon>
        <taxon>Tracheophyta</taxon>
        <taxon>Spermatophyta</taxon>
        <taxon>Magnoliopsida</taxon>
        <taxon>eudicotyledons</taxon>
        <taxon>Gunneridae</taxon>
        <taxon>Pentapetalae</taxon>
        <taxon>rosids</taxon>
        <taxon>fabids</taxon>
        <taxon>Fabales</taxon>
        <taxon>Fabaceae</taxon>
        <taxon>Papilionoideae</taxon>
        <taxon>50 kb inversion clade</taxon>
        <taxon>NPAAA clade</taxon>
        <taxon>Hologalegina</taxon>
        <taxon>IRL clade</taxon>
        <taxon>Trifolieae</taxon>
        <taxon>Trifolium</taxon>
    </lineage>
</organism>
<keyword evidence="3" id="KW-1185">Reference proteome</keyword>
<comment type="caution">
    <text evidence="2">The sequence shown here is derived from an EMBL/GenBank/DDBJ whole genome shotgun (WGS) entry which is preliminary data.</text>
</comment>
<name>A0A392V049_9FABA</name>
<feature type="non-terminal residue" evidence="2">
    <location>
        <position position="1"/>
    </location>
</feature>